<reference evidence="6" key="1">
    <citation type="submission" date="2021-02" db="EMBL/GenBank/DDBJ databases">
        <authorList>
            <person name="Nowell W R."/>
        </authorList>
    </citation>
    <scope>NUCLEOTIDE SEQUENCE</scope>
</reference>
<accession>A0A819N4B6</accession>
<dbReference type="Proteomes" id="UP000663881">
    <property type="component" value="Unassembled WGS sequence"/>
</dbReference>
<dbReference type="EMBL" id="CAJOAY010000432">
    <property type="protein sequence ID" value="CAF3663827.1"/>
    <property type="molecule type" value="Genomic_DNA"/>
</dbReference>
<dbReference type="Proteomes" id="UP000663844">
    <property type="component" value="Unassembled WGS sequence"/>
</dbReference>
<dbReference type="EMBL" id="CAJOBB010010084">
    <property type="protein sequence ID" value="CAF4239008.1"/>
    <property type="molecule type" value="Genomic_DNA"/>
</dbReference>
<dbReference type="Proteomes" id="UP000663845">
    <property type="component" value="Unassembled WGS sequence"/>
</dbReference>
<feature type="chain" id="PRO_5035619076" evidence="1">
    <location>
        <begin position="25"/>
        <end position="198"/>
    </location>
</feature>
<evidence type="ECO:0000313" key="2">
    <source>
        <dbReference type="EMBL" id="CAF1169696.1"/>
    </source>
</evidence>
<evidence type="ECO:0000313" key="7">
    <source>
        <dbReference type="EMBL" id="CAF4239008.1"/>
    </source>
</evidence>
<dbReference type="Proteomes" id="UP000663868">
    <property type="component" value="Unassembled WGS sequence"/>
</dbReference>
<protein>
    <submittedName>
        <fullName evidence="6">Uncharacterized protein</fullName>
    </submittedName>
</protein>
<evidence type="ECO:0000313" key="6">
    <source>
        <dbReference type="EMBL" id="CAF3988700.1"/>
    </source>
</evidence>
<dbReference type="OrthoDB" id="10020248at2759"/>
<sequence length="198" mass="22028">MKFIIAITCLLVIYNCLCHHYVNGNNLRSSAENEILAQQYLTQAGLRFPSNGKDEDKWITLCAVKARVANTGISEKKDIQRCTTTTGGEILEIRVVDTEHNFRCGWRTETYAANTLLNYKQLITNQYKSAISAAITAKESNIVINLLQEKQNQHVFNLEVASNKAAAMLEATATGMSWWGGGGNCAVKLEGRVKHLVY</sequence>
<evidence type="ECO:0000256" key="1">
    <source>
        <dbReference type="SAM" id="SignalP"/>
    </source>
</evidence>
<evidence type="ECO:0000313" key="3">
    <source>
        <dbReference type="EMBL" id="CAF1271737.1"/>
    </source>
</evidence>
<dbReference type="EMBL" id="CAJNON010000490">
    <property type="protein sequence ID" value="CAF1287755.1"/>
    <property type="molecule type" value="Genomic_DNA"/>
</dbReference>
<dbReference type="Proteomes" id="UP000663891">
    <property type="component" value="Unassembled WGS sequence"/>
</dbReference>
<comment type="caution">
    <text evidence="6">The sequence shown here is derived from an EMBL/GenBank/DDBJ whole genome shotgun (WGS) entry which is preliminary data.</text>
</comment>
<dbReference type="EMBL" id="CAJNOG010000499">
    <property type="protein sequence ID" value="CAF1271737.1"/>
    <property type="molecule type" value="Genomic_DNA"/>
</dbReference>
<name>A0A819N4B6_9BILA</name>
<dbReference type="EMBL" id="CAJOAZ010003157">
    <property type="protein sequence ID" value="CAF3988700.1"/>
    <property type="molecule type" value="Genomic_DNA"/>
</dbReference>
<evidence type="ECO:0000313" key="4">
    <source>
        <dbReference type="EMBL" id="CAF1287755.1"/>
    </source>
</evidence>
<evidence type="ECO:0000313" key="8">
    <source>
        <dbReference type="Proteomes" id="UP000663844"/>
    </source>
</evidence>
<keyword evidence="1" id="KW-0732">Signal</keyword>
<dbReference type="EMBL" id="CAJNOE010000356">
    <property type="protein sequence ID" value="CAF1169696.1"/>
    <property type="molecule type" value="Genomic_DNA"/>
</dbReference>
<dbReference type="AlphaFoldDB" id="A0A819N4B6"/>
<dbReference type="Proteomes" id="UP000663860">
    <property type="component" value="Unassembled WGS sequence"/>
</dbReference>
<gene>
    <name evidence="2" type="ORF">IZO911_LOCUS26819</name>
    <name evidence="3" type="ORF">JYZ213_LOCUS30734</name>
    <name evidence="7" type="ORF">KXQ929_LOCUS42162</name>
    <name evidence="5" type="ORF">OKA104_LOCUS9951</name>
    <name evidence="6" type="ORF">OXD698_LOCUS28818</name>
    <name evidence="4" type="ORF">VCS650_LOCUS30328</name>
</gene>
<feature type="signal peptide" evidence="1">
    <location>
        <begin position="1"/>
        <end position="24"/>
    </location>
</feature>
<organism evidence="6 8">
    <name type="scientific">Adineta steineri</name>
    <dbReference type="NCBI Taxonomy" id="433720"/>
    <lineage>
        <taxon>Eukaryota</taxon>
        <taxon>Metazoa</taxon>
        <taxon>Spiralia</taxon>
        <taxon>Gnathifera</taxon>
        <taxon>Rotifera</taxon>
        <taxon>Eurotatoria</taxon>
        <taxon>Bdelloidea</taxon>
        <taxon>Adinetida</taxon>
        <taxon>Adinetidae</taxon>
        <taxon>Adineta</taxon>
    </lineage>
</organism>
<proteinExistence type="predicted"/>
<evidence type="ECO:0000313" key="5">
    <source>
        <dbReference type="EMBL" id="CAF3663827.1"/>
    </source>
</evidence>